<dbReference type="InterPro" id="IPR052511">
    <property type="entry name" value="ATP-dep_Helicase"/>
</dbReference>
<dbReference type="PANTHER" id="PTHR47962">
    <property type="entry name" value="ATP-DEPENDENT HELICASE LHR-RELATED-RELATED"/>
    <property type="match status" value="1"/>
</dbReference>
<sequence>MDVTLDKRIDDPSFLIGHSRHDGALQPLEDHLRGVAERASIFADIFGCRNWGVVAGLLHDDGKCLSQYQRRIRALIRGENAQRADHSTPGAKYAIEKIVQPPGAGKLLAYCVAGHHTGVPDGVSGDDESCLSRRLNRSEPSPGLLANELPEIEPVPFIASNPDQRRLGFQAAFFTRMVFSCLVDADFLDTEAFVDPERHKARGTYPTIRELKEKLDEHLKKLVGNAPETAVNRQRQHILEECRCAAQEAPGLRSLSVPTGGGKTLSSLAFAVDHAVQHDMRRIIYVIPYTSIIEQTAQIFRSIFGDDVVLEHHSNLVLDRDDVDEDREERRRLACENWDPPIIVTTNVQFFESFFSNRSSKTRRLHNVARSVVILDEAQMLPVPFLKPTIEVIRELSETYLSTIVLCTATQPALIENESFRGGLPHVREMMSRPEELERVFDRVDSTMIGEVQDIDLSSRLATEEQVLCIVNTRGHARKLVELLDAETDDLFHLSALMCPTHRRAVLDEIRDRLAERKPCRVVSTQLVEAGVDLDFPVVYRALAGIDSIVQAAGRCNREGKLAGRGRVYVFRPEGGLPAGYFRQNAQIAELVIRGRESEILRSGTVREFFRELYWAKDESGGLDKERILDDLRTGAIRGDFPFKTVSGKYRLIADEQIGIIIPNDKHARDLCRALEKTDYPGAILRRLQPYTVSLRPRAVAALLQAGYVKLIREEQYVMTDFGMKEAYDDRLGLNPTVPAFYSAENLIVMGQERR</sequence>
<dbReference type="Gene3D" id="1.10.3210.30">
    <property type="match status" value="1"/>
</dbReference>
<dbReference type="InterPro" id="IPR027417">
    <property type="entry name" value="P-loop_NTPase"/>
</dbReference>
<evidence type="ECO:0000256" key="9">
    <source>
        <dbReference type="ARBA" id="ARBA00023118"/>
    </source>
</evidence>
<keyword evidence="13" id="KW-1185">Reference proteome</keyword>
<keyword evidence="8" id="KW-0067">ATP-binding</keyword>
<evidence type="ECO:0000256" key="8">
    <source>
        <dbReference type="ARBA" id="ARBA00022840"/>
    </source>
</evidence>
<dbReference type="GO" id="GO:0051607">
    <property type="term" value="P:defense response to virus"/>
    <property type="evidence" value="ECO:0007669"/>
    <property type="project" value="UniProtKB-KW"/>
</dbReference>
<dbReference type="GO" id="GO:0004518">
    <property type="term" value="F:nuclease activity"/>
    <property type="evidence" value="ECO:0007669"/>
    <property type="project" value="UniProtKB-KW"/>
</dbReference>
<evidence type="ECO:0000256" key="7">
    <source>
        <dbReference type="ARBA" id="ARBA00022806"/>
    </source>
</evidence>
<dbReference type="GO" id="GO:0005524">
    <property type="term" value="F:ATP binding"/>
    <property type="evidence" value="ECO:0007669"/>
    <property type="project" value="UniProtKB-KW"/>
</dbReference>
<dbReference type="Pfam" id="PF00270">
    <property type="entry name" value="DEAD"/>
    <property type="match status" value="1"/>
</dbReference>
<keyword evidence="6" id="KW-0378">Hydrolase</keyword>
<reference evidence="13" key="1">
    <citation type="submission" date="2015-12" db="EMBL/GenBank/DDBJ databases">
        <authorList>
            <person name="Lodha T.D."/>
            <person name="Chintalapati S."/>
            <person name="Chintalapati V.R."/>
            <person name="Sravanthi T."/>
        </authorList>
    </citation>
    <scope>NUCLEOTIDE SEQUENCE [LARGE SCALE GENOMIC DNA]</scope>
    <source>
        <strain evidence="13">JC133</strain>
    </source>
</reference>
<dbReference type="PROSITE" id="PS51643">
    <property type="entry name" value="HD_CAS3"/>
    <property type="match status" value="1"/>
</dbReference>
<evidence type="ECO:0000256" key="6">
    <source>
        <dbReference type="ARBA" id="ARBA00022801"/>
    </source>
</evidence>
<protein>
    <recommendedName>
        <fullName evidence="14">CRISPR-associated protein Cas3</fullName>
    </recommendedName>
</protein>
<name>A0A2S4JGM6_9SPIO</name>
<feature type="domain" description="Helicase ATP-binding" evidence="10">
    <location>
        <begin position="255"/>
        <end position="429"/>
    </location>
</feature>
<dbReference type="InterPro" id="IPR006474">
    <property type="entry name" value="Helicase_Cas3_CRISPR-ass_core"/>
</dbReference>
<dbReference type="SMART" id="SM00487">
    <property type="entry name" value="DEXDc"/>
    <property type="match status" value="1"/>
</dbReference>
<dbReference type="InterPro" id="IPR014001">
    <property type="entry name" value="Helicase_ATP-bd"/>
</dbReference>
<evidence type="ECO:0000313" key="13">
    <source>
        <dbReference type="Proteomes" id="UP000237350"/>
    </source>
</evidence>
<evidence type="ECO:0000256" key="3">
    <source>
        <dbReference type="ARBA" id="ARBA00022722"/>
    </source>
</evidence>
<dbReference type="NCBIfam" id="TIGR01596">
    <property type="entry name" value="cas3_HD"/>
    <property type="match status" value="1"/>
</dbReference>
<evidence type="ECO:0000259" key="11">
    <source>
        <dbReference type="PROSITE" id="PS51643"/>
    </source>
</evidence>
<dbReference type="EMBL" id="LPWH01000117">
    <property type="protein sequence ID" value="POQ98714.1"/>
    <property type="molecule type" value="Genomic_DNA"/>
</dbReference>
<dbReference type="InterPro" id="IPR054712">
    <property type="entry name" value="Cas3-like_dom"/>
</dbReference>
<evidence type="ECO:0000256" key="2">
    <source>
        <dbReference type="ARBA" id="ARBA00009046"/>
    </source>
</evidence>
<dbReference type="PROSITE" id="PS51192">
    <property type="entry name" value="HELICASE_ATP_BIND_1"/>
    <property type="match status" value="1"/>
</dbReference>
<dbReference type="InterPro" id="IPR006483">
    <property type="entry name" value="CRISPR-assoc_Cas3_HD"/>
</dbReference>
<dbReference type="PANTHER" id="PTHR47962:SF5">
    <property type="entry name" value="ATP-DEPENDENT HELICASE LHR-RELATED"/>
    <property type="match status" value="1"/>
</dbReference>
<dbReference type="GO" id="GO:0004386">
    <property type="term" value="F:helicase activity"/>
    <property type="evidence" value="ECO:0007669"/>
    <property type="project" value="UniProtKB-KW"/>
</dbReference>
<organism evidence="12 13">
    <name type="scientific">Alkalispirochaeta sphaeroplastigenens</name>
    <dbReference type="NCBI Taxonomy" id="1187066"/>
    <lineage>
        <taxon>Bacteria</taxon>
        <taxon>Pseudomonadati</taxon>
        <taxon>Spirochaetota</taxon>
        <taxon>Spirochaetia</taxon>
        <taxon>Spirochaetales</taxon>
        <taxon>Spirochaetaceae</taxon>
        <taxon>Alkalispirochaeta</taxon>
    </lineage>
</organism>
<feature type="domain" description="HD Cas3-type" evidence="11">
    <location>
        <begin position="21"/>
        <end position="188"/>
    </location>
</feature>
<evidence type="ECO:0000256" key="5">
    <source>
        <dbReference type="ARBA" id="ARBA00022741"/>
    </source>
</evidence>
<dbReference type="GO" id="GO:0046872">
    <property type="term" value="F:metal ion binding"/>
    <property type="evidence" value="ECO:0007669"/>
    <property type="project" value="UniProtKB-KW"/>
</dbReference>
<dbReference type="SUPFAM" id="SSF52540">
    <property type="entry name" value="P-loop containing nucleoside triphosphate hydrolases"/>
    <property type="match status" value="1"/>
</dbReference>
<dbReference type="CDD" id="cd09641">
    <property type="entry name" value="Cas3''_I"/>
    <property type="match status" value="1"/>
</dbReference>
<dbReference type="RefSeq" id="WP_103680907.1">
    <property type="nucleotide sequence ID" value="NZ_LPWH01000117.1"/>
</dbReference>
<keyword evidence="9" id="KW-0051">Antiviral defense</keyword>
<comment type="similarity">
    <text evidence="1">In the N-terminal section; belongs to the CRISPR-associated nuclease Cas3-HD family.</text>
</comment>
<comment type="caution">
    <text evidence="12">The sequence shown here is derived from an EMBL/GenBank/DDBJ whole genome shotgun (WGS) entry which is preliminary data.</text>
</comment>
<dbReference type="GO" id="GO:0016887">
    <property type="term" value="F:ATP hydrolysis activity"/>
    <property type="evidence" value="ECO:0007669"/>
    <property type="project" value="TreeGrafter"/>
</dbReference>
<dbReference type="GO" id="GO:0003677">
    <property type="term" value="F:DNA binding"/>
    <property type="evidence" value="ECO:0007669"/>
    <property type="project" value="TreeGrafter"/>
</dbReference>
<evidence type="ECO:0000313" key="12">
    <source>
        <dbReference type="EMBL" id="POQ98714.1"/>
    </source>
</evidence>
<dbReference type="SUPFAM" id="SSF109604">
    <property type="entry name" value="HD-domain/PDEase-like"/>
    <property type="match status" value="1"/>
</dbReference>
<keyword evidence="7" id="KW-0347">Helicase</keyword>
<dbReference type="CDD" id="cd17930">
    <property type="entry name" value="DEXHc_cas3"/>
    <property type="match status" value="1"/>
</dbReference>
<dbReference type="AlphaFoldDB" id="A0A2S4JGM6"/>
<keyword evidence="5" id="KW-0547">Nucleotide-binding</keyword>
<dbReference type="InterPro" id="IPR038257">
    <property type="entry name" value="CRISPR-assoc_Cas3_HD_sf"/>
</dbReference>
<dbReference type="Proteomes" id="UP000237350">
    <property type="component" value="Unassembled WGS sequence"/>
</dbReference>
<keyword evidence="3" id="KW-0540">Nuclease</keyword>
<dbReference type="InterPro" id="IPR011545">
    <property type="entry name" value="DEAD/DEAH_box_helicase_dom"/>
</dbReference>
<evidence type="ECO:0000259" key="10">
    <source>
        <dbReference type="PROSITE" id="PS51192"/>
    </source>
</evidence>
<evidence type="ECO:0000256" key="1">
    <source>
        <dbReference type="ARBA" id="ARBA00006847"/>
    </source>
</evidence>
<keyword evidence="4" id="KW-0479">Metal-binding</keyword>
<gene>
    <name evidence="12" type="ORF">AU468_11760</name>
</gene>
<accession>A0A2S4JGM6</accession>
<evidence type="ECO:0000256" key="4">
    <source>
        <dbReference type="ARBA" id="ARBA00022723"/>
    </source>
</evidence>
<dbReference type="OrthoDB" id="9810236at2"/>
<dbReference type="Gene3D" id="3.40.50.300">
    <property type="entry name" value="P-loop containing nucleotide triphosphate hydrolases"/>
    <property type="match status" value="2"/>
</dbReference>
<comment type="similarity">
    <text evidence="2">In the central section; belongs to the CRISPR-associated helicase Cas3 family.</text>
</comment>
<evidence type="ECO:0008006" key="14">
    <source>
        <dbReference type="Google" id="ProtNLM"/>
    </source>
</evidence>
<dbReference type="Pfam" id="PF22590">
    <property type="entry name" value="Cas3-like_C_2"/>
    <property type="match status" value="1"/>
</dbReference>
<dbReference type="NCBIfam" id="TIGR01587">
    <property type="entry name" value="cas3_core"/>
    <property type="match status" value="1"/>
</dbReference>
<proteinExistence type="inferred from homology"/>